<keyword evidence="2" id="KW-1133">Transmembrane helix</keyword>
<feature type="compositionally biased region" description="Basic and acidic residues" evidence="1">
    <location>
        <begin position="51"/>
        <end position="64"/>
    </location>
</feature>
<gene>
    <name evidence="3" type="ORF">FO059_17880</name>
</gene>
<organism evidence="3 4">
    <name type="scientific">Tomitella fengzijianii</name>
    <dbReference type="NCBI Taxonomy" id="2597660"/>
    <lineage>
        <taxon>Bacteria</taxon>
        <taxon>Bacillati</taxon>
        <taxon>Actinomycetota</taxon>
        <taxon>Actinomycetes</taxon>
        <taxon>Mycobacteriales</taxon>
        <taxon>Tomitella</taxon>
    </lineage>
</organism>
<reference evidence="3 4" key="1">
    <citation type="submission" date="2019-07" db="EMBL/GenBank/DDBJ databases">
        <title>Tomitella cavernea sp. nov., an actinomycete isolated from soil.</title>
        <authorList>
            <person name="Cheng J."/>
        </authorList>
    </citation>
    <scope>NUCLEOTIDE SEQUENCE [LARGE SCALE GENOMIC DNA]</scope>
    <source>
        <strain evidence="3 4">HY188</strain>
    </source>
</reference>
<dbReference type="KEGG" id="toy:FO059_17880"/>
<dbReference type="EMBL" id="CP041765">
    <property type="protein sequence ID" value="QDQ98872.1"/>
    <property type="molecule type" value="Genomic_DNA"/>
</dbReference>
<keyword evidence="2" id="KW-0812">Transmembrane</keyword>
<dbReference type="RefSeq" id="WP_143910276.1">
    <property type="nucleotide sequence ID" value="NZ_CP041765.1"/>
</dbReference>
<feature type="transmembrane region" description="Helical" evidence="2">
    <location>
        <begin position="200"/>
        <end position="221"/>
    </location>
</feature>
<keyword evidence="2" id="KW-0472">Membrane</keyword>
<feature type="region of interest" description="Disordered" evidence="1">
    <location>
        <begin position="101"/>
        <end position="151"/>
    </location>
</feature>
<dbReference type="AlphaFoldDB" id="A0A516X730"/>
<feature type="compositionally biased region" description="Low complexity" evidence="1">
    <location>
        <begin position="259"/>
        <end position="269"/>
    </location>
</feature>
<accession>A0A516X730</accession>
<dbReference type="OrthoDB" id="4566632at2"/>
<sequence length="365" mass="36438">MSNEPTPDAGFSSPFPPELVAAVHADLHDPGPPSRPPASRESSQTPAGPADGHDAHGPAHRGDARAASPECALHEAVLADGEAARLLKDLDEVSAMLGALAPASDPGISFADDTPGDRHASGRTPADGLSGGGCSGEDFSGPGDADTSGDDVERMPELVAARLRRELLAAVPMDGGSPAGDADRNAPAAVRRSGSRSRKLLAAAAAVVAIGSAVGGSALWLSVDTDRAADSVTAHDAHPRGGTVAGNGRDITVHGQAGDGDTAAGRTDGAPPPGGLDPDGLLRMRGTDDLGPFAEPTALHQCLSANDLPPDAHILGAGPVRVDGRAGTLLLVPGPRPPMLTGLVVTERCGVDGDGLLLRTDLGAP</sequence>
<proteinExistence type="predicted"/>
<evidence type="ECO:0000313" key="3">
    <source>
        <dbReference type="EMBL" id="QDQ98872.1"/>
    </source>
</evidence>
<keyword evidence="4" id="KW-1185">Reference proteome</keyword>
<protein>
    <submittedName>
        <fullName evidence="3">Uncharacterized protein</fullName>
    </submittedName>
</protein>
<evidence type="ECO:0000313" key="4">
    <source>
        <dbReference type="Proteomes" id="UP000317344"/>
    </source>
</evidence>
<evidence type="ECO:0000256" key="1">
    <source>
        <dbReference type="SAM" id="MobiDB-lite"/>
    </source>
</evidence>
<feature type="region of interest" description="Disordered" evidence="1">
    <location>
        <begin position="172"/>
        <end position="191"/>
    </location>
</feature>
<dbReference type="Proteomes" id="UP000317344">
    <property type="component" value="Chromosome"/>
</dbReference>
<feature type="region of interest" description="Disordered" evidence="1">
    <location>
        <begin position="1"/>
        <end position="68"/>
    </location>
</feature>
<feature type="region of interest" description="Disordered" evidence="1">
    <location>
        <begin position="232"/>
        <end position="279"/>
    </location>
</feature>
<name>A0A516X730_9ACTN</name>
<evidence type="ECO:0000256" key="2">
    <source>
        <dbReference type="SAM" id="Phobius"/>
    </source>
</evidence>
<reference evidence="3 4" key="2">
    <citation type="submission" date="2019-07" db="EMBL/GenBank/DDBJ databases">
        <authorList>
            <person name="Huang Y."/>
        </authorList>
    </citation>
    <scope>NUCLEOTIDE SEQUENCE [LARGE SCALE GENOMIC DNA]</scope>
    <source>
        <strain evidence="3 4">HY188</strain>
    </source>
</reference>